<name>A0A455SX56_9CHLR</name>
<dbReference type="AlphaFoldDB" id="A0A455SX56"/>
<proteinExistence type="predicted"/>
<protein>
    <submittedName>
        <fullName evidence="1">Uncharacterized protein</fullName>
    </submittedName>
</protein>
<dbReference type="EMBL" id="AP019377">
    <property type="protein sequence ID" value="BBH92957.1"/>
    <property type="molecule type" value="Genomic_DNA"/>
</dbReference>
<gene>
    <name evidence="1" type="ORF">KTA_11560</name>
</gene>
<evidence type="ECO:0000313" key="1">
    <source>
        <dbReference type="EMBL" id="BBH92957.1"/>
    </source>
</evidence>
<organism evidence="1">
    <name type="scientific">Thermogemmatispora argillosa</name>
    <dbReference type="NCBI Taxonomy" id="2045280"/>
    <lineage>
        <taxon>Bacteria</taxon>
        <taxon>Bacillati</taxon>
        <taxon>Chloroflexota</taxon>
        <taxon>Ktedonobacteria</taxon>
        <taxon>Thermogemmatisporales</taxon>
        <taxon>Thermogemmatisporaceae</taxon>
        <taxon>Thermogemmatispora</taxon>
    </lineage>
</organism>
<reference evidence="1" key="1">
    <citation type="submission" date="2018-12" db="EMBL/GenBank/DDBJ databases">
        <title>Novel natural products biosynthetic potential of the class Ktedonobacteria.</title>
        <authorList>
            <person name="Zheng Y."/>
            <person name="Saitou A."/>
            <person name="Wang C.M."/>
            <person name="Toyoda A."/>
            <person name="Minakuchi Y."/>
            <person name="Sekiguchi Y."/>
            <person name="Ueda K."/>
            <person name="Takano H."/>
            <person name="Sakai Y."/>
            <person name="Yokota A."/>
            <person name="Yabe S."/>
        </authorList>
    </citation>
    <scope>NUCLEOTIDE SEQUENCE</scope>
    <source>
        <strain evidence="1">A3-2</strain>
    </source>
</reference>
<accession>A0A455SX56</accession>
<sequence length="81" mass="9318">MHHCKADQEHAAKRHVDDRVYYYYRSRPGEPITLLAREAGPSSLVADHADRLRFGGRPKRLLKRYCHCSDLGQVAINSVTR</sequence>